<evidence type="ECO:0000256" key="2">
    <source>
        <dbReference type="ARBA" id="ARBA00022692"/>
    </source>
</evidence>
<dbReference type="PANTHER" id="PTHR39157:SF1">
    <property type="entry name" value="DOXX FAMILY PROTEIN"/>
    <property type="match status" value="1"/>
</dbReference>
<dbReference type="AlphaFoldDB" id="A0A1G9RA88"/>
<feature type="transmembrane region" description="Helical" evidence="5">
    <location>
        <begin position="145"/>
        <end position="170"/>
    </location>
</feature>
<evidence type="ECO:0000256" key="5">
    <source>
        <dbReference type="SAM" id="Phobius"/>
    </source>
</evidence>
<dbReference type="EMBL" id="FNHL01000001">
    <property type="protein sequence ID" value="SDM20138.1"/>
    <property type="molecule type" value="Genomic_DNA"/>
</dbReference>
<keyword evidence="2 5" id="KW-0812">Transmembrane</keyword>
<keyword evidence="7" id="KW-1185">Reference proteome</keyword>
<reference evidence="7" key="1">
    <citation type="submission" date="2016-10" db="EMBL/GenBank/DDBJ databases">
        <authorList>
            <person name="Varghese N."/>
            <person name="Submissions S."/>
        </authorList>
    </citation>
    <scope>NUCLEOTIDE SEQUENCE [LARGE SCALE GENOMIC DNA]</scope>
    <source>
        <strain evidence="7">CGMCC 1.10119</strain>
    </source>
</reference>
<feature type="transmembrane region" description="Helical" evidence="5">
    <location>
        <begin position="117"/>
        <end position="138"/>
    </location>
</feature>
<gene>
    <name evidence="6" type="ORF">SAMN04487949_1253</name>
</gene>
<evidence type="ECO:0000256" key="4">
    <source>
        <dbReference type="ARBA" id="ARBA00023136"/>
    </source>
</evidence>
<dbReference type="PANTHER" id="PTHR39157">
    <property type="entry name" value="INTEGRAL MEMBRANE PROTEIN-RELATED"/>
    <property type="match status" value="1"/>
</dbReference>
<dbReference type="Pfam" id="PF07681">
    <property type="entry name" value="DoxX"/>
    <property type="match status" value="1"/>
</dbReference>
<evidence type="ECO:0000313" key="7">
    <source>
        <dbReference type="Proteomes" id="UP000199451"/>
    </source>
</evidence>
<evidence type="ECO:0000256" key="1">
    <source>
        <dbReference type="ARBA" id="ARBA00004141"/>
    </source>
</evidence>
<dbReference type="GO" id="GO:0016020">
    <property type="term" value="C:membrane"/>
    <property type="evidence" value="ECO:0007669"/>
    <property type="project" value="UniProtKB-SubCell"/>
</dbReference>
<accession>A0A1G9RA88</accession>
<dbReference type="STRING" id="660521.SAMN04487949_1253"/>
<keyword evidence="4 5" id="KW-0472">Membrane</keyword>
<proteinExistence type="predicted"/>
<feature type="transmembrane region" description="Helical" evidence="5">
    <location>
        <begin position="185"/>
        <end position="204"/>
    </location>
</feature>
<dbReference type="InterPro" id="IPR032808">
    <property type="entry name" value="DoxX"/>
</dbReference>
<comment type="subcellular location">
    <subcellularLocation>
        <location evidence="1">Membrane</location>
        <topology evidence="1">Multi-pass membrane protein</topology>
    </subcellularLocation>
</comment>
<evidence type="ECO:0000256" key="3">
    <source>
        <dbReference type="ARBA" id="ARBA00022989"/>
    </source>
</evidence>
<organism evidence="6 7">
    <name type="scientific">Halogranum gelatinilyticum</name>
    <dbReference type="NCBI Taxonomy" id="660521"/>
    <lineage>
        <taxon>Archaea</taxon>
        <taxon>Methanobacteriati</taxon>
        <taxon>Methanobacteriota</taxon>
        <taxon>Stenosarchaea group</taxon>
        <taxon>Halobacteria</taxon>
        <taxon>Halobacteriales</taxon>
        <taxon>Haloferacaceae</taxon>
    </lineage>
</organism>
<feature type="transmembrane region" description="Helical" evidence="5">
    <location>
        <begin position="70"/>
        <end position="91"/>
    </location>
</feature>
<keyword evidence="3 5" id="KW-1133">Transmembrane helix</keyword>
<evidence type="ECO:0000313" key="6">
    <source>
        <dbReference type="EMBL" id="SDM20138.1"/>
    </source>
</evidence>
<dbReference type="Proteomes" id="UP000199451">
    <property type="component" value="Unassembled WGS sequence"/>
</dbReference>
<name>A0A1G9RA88_9EURY</name>
<sequence length="231" mass="25633">MYKYFPANRRIREKPMHQASVVRFSPNENHALFICCHRASSHLYKVNKMSTNTFQSKIGGLTVTGKAHSLSAWFVLALRLMMGFAFTYAGVEKVLGPEAFNARGYLMFAVPENGGPAVGFLQLFATNDLLLAFVNVAVPWGELAIGLALVFGVLTRFAAFWGAVMMLMFYLGNWDVAHGVINGDFTYMLVFLAVAAFGAGRILGLDSYIEQYEIDGEPLIEKYPMLDYVLG</sequence>
<protein>
    <submittedName>
        <fullName evidence="6">Thiosulfate dehydrogenase [quinone] large subunit</fullName>
    </submittedName>
</protein>